<reference evidence="3" key="1">
    <citation type="submission" date="2021-12" db="EMBL/GenBank/DDBJ databases">
        <authorList>
            <person name="King R."/>
        </authorList>
    </citation>
    <scope>NUCLEOTIDE SEQUENCE</scope>
</reference>
<evidence type="ECO:0000256" key="1">
    <source>
        <dbReference type="ARBA" id="ARBA00007768"/>
    </source>
</evidence>
<dbReference type="KEGG" id="btab:109029761"/>
<proteinExistence type="inferred from homology"/>
<organism evidence="3 4">
    <name type="scientific">Bemisia tabaci</name>
    <name type="common">Sweetpotato whitefly</name>
    <name type="synonym">Aleurodes tabaci</name>
    <dbReference type="NCBI Taxonomy" id="7038"/>
    <lineage>
        <taxon>Eukaryota</taxon>
        <taxon>Metazoa</taxon>
        <taxon>Ecdysozoa</taxon>
        <taxon>Arthropoda</taxon>
        <taxon>Hexapoda</taxon>
        <taxon>Insecta</taxon>
        <taxon>Pterygota</taxon>
        <taxon>Neoptera</taxon>
        <taxon>Paraneoptera</taxon>
        <taxon>Hemiptera</taxon>
        <taxon>Sternorrhyncha</taxon>
        <taxon>Aleyrodoidea</taxon>
        <taxon>Aleyrodidae</taxon>
        <taxon>Aleyrodinae</taxon>
        <taxon>Bemisia</taxon>
    </lineage>
</organism>
<dbReference type="Proteomes" id="UP001152759">
    <property type="component" value="Chromosome 3"/>
</dbReference>
<dbReference type="AlphaFoldDB" id="A0A9P0A5B9"/>
<dbReference type="Gene3D" id="3.20.20.380">
    <property type="entry name" value="Copper homeostasis (CutC) domain"/>
    <property type="match status" value="1"/>
</dbReference>
<accession>A0A9P0A5B9</accession>
<sequence>MEVCVDNVESAESAIKGGASRLELCSALSEGGLTPTVGLLTAVKSFSTIPVFVMIRPRGGNDFVYSQREQTTIFVDATSLNENGADGFVFGALTKNRKVDEHLCQRVLDIAGKKPVTFHRAFDLVANPSESVEVIIRLGFSRILTSGQQQSAFIGIKLIRNLIEQADGRIIIMPGAGINKTNLEHILRETKAVEFHASGRYHKIPILSDDCMLDQEEDSKLHLGAANISLYKTDVQTVMDMVSIYNQVKSRVF</sequence>
<keyword evidence="4" id="KW-1185">Reference proteome</keyword>
<dbReference type="PANTHER" id="PTHR12598:SF0">
    <property type="entry name" value="COPPER HOMEOSTASIS PROTEIN CUTC HOMOLOG"/>
    <property type="match status" value="1"/>
</dbReference>
<evidence type="ECO:0000256" key="2">
    <source>
        <dbReference type="ARBA" id="ARBA00019014"/>
    </source>
</evidence>
<gene>
    <name evidence="3" type="ORF">BEMITA_LOCUS5838</name>
</gene>
<name>A0A9P0A5B9_BEMTA</name>
<dbReference type="FunFam" id="3.20.20.380:FF:000001">
    <property type="entry name" value="Copper homeostasis protein CutC"/>
    <property type="match status" value="1"/>
</dbReference>
<dbReference type="GO" id="GO:0005507">
    <property type="term" value="F:copper ion binding"/>
    <property type="evidence" value="ECO:0007669"/>
    <property type="project" value="TreeGrafter"/>
</dbReference>
<comment type="similarity">
    <text evidence="1">Belongs to the CutC family.</text>
</comment>
<dbReference type="OrthoDB" id="7392499at2759"/>
<protein>
    <recommendedName>
        <fullName evidence="2">Copper homeostasis protein cutC homolog</fullName>
    </recommendedName>
</protein>
<dbReference type="EMBL" id="OU963864">
    <property type="protein sequence ID" value="CAH0386764.1"/>
    <property type="molecule type" value="Genomic_DNA"/>
</dbReference>
<evidence type="ECO:0000313" key="3">
    <source>
        <dbReference type="EMBL" id="CAH0386764.1"/>
    </source>
</evidence>
<dbReference type="Pfam" id="PF03932">
    <property type="entry name" value="CutC"/>
    <property type="match status" value="1"/>
</dbReference>
<dbReference type="HAMAP" id="MF_00795">
    <property type="entry name" value="CutC"/>
    <property type="match status" value="1"/>
</dbReference>
<dbReference type="SUPFAM" id="SSF110395">
    <property type="entry name" value="CutC-like"/>
    <property type="match status" value="1"/>
</dbReference>
<dbReference type="PANTHER" id="PTHR12598">
    <property type="entry name" value="COPPER HOMEOSTASIS PROTEIN CUTC"/>
    <property type="match status" value="1"/>
</dbReference>
<dbReference type="InterPro" id="IPR036822">
    <property type="entry name" value="CutC-like_dom_sf"/>
</dbReference>
<evidence type="ECO:0000313" key="4">
    <source>
        <dbReference type="Proteomes" id="UP001152759"/>
    </source>
</evidence>
<dbReference type="InterPro" id="IPR005627">
    <property type="entry name" value="CutC-like"/>
</dbReference>